<feature type="transmembrane region" description="Helical" evidence="7">
    <location>
        <begin position="21"/>
        <end position="44"/>
    </location>
</feature>
<evidence type="ECO:0000313" key="9">
    <source>
        <dbReference type="EMBL" id="MBB5870761.1"/>
    </source>
</evidence>
<feature type="domain" description="Major facilitator superfamily (MFS) profile" evidence="8">
    <location>
        <begin position="220"/>
        <end position="415"/>
    </location>
</feature>
<feature type="transmembrane region" description="Helical" evidence="7">
    <location>
        <begin position="56"/>
        <end position="75"/>
    </location>
</feature>
<feature type="transmembrane region" description="Helical" evidence="7">
    <location>
        <begin position="176"/>
        <end position="194"/>
    </location>
</feature>
<evidence type="ECO:0000313" key="10">
    <source>
        <dbReference type="Proteomes" id="UP000587527"/>
    </source>
</evidence>
<evidence type="ECO:0000256" key="5">
    <source>
        <dbReference type="ARBA" id="ARBA00022989"/>
    </source>
</evidence>
<keyword evidence="4 7" id="KW-0812">Transmembrane</keyword>
<dbReference type="InterPro" id="IPR011701">
    <property type="entry name" value="MFS"/>
</dbReference>
<keyword evidence="6 7" id="KW-0472">Membrane</keyword>
<feature type="transmembrane region" description="Helical" evidence="7">
    <location>
        <begin position="315"/>
        <end position="336"/>
    </location>
</feature>
<evidence type="ECO:0000256" key="4">
    <source>
        <dbReference type="ARBA" id="ARBA00022692"/>
    </source>
</evidence>
<keyword evidence="10" id="KW-1185">Reference proteome</keyword>
<proteinExistence type="predicted"/>
<evidence type="ECO:0000256" key="3">
    <source>
        <dbReference type="ARBA" id="ARBA00022475"/>
    </source>
</evidence>
<keyword evidence="2" id="KW-0813">Transport</keyword>
<dbReference type="EMBL" id="JACHMN010000002">
    <property type="protein sequence ID" value="MBB5870761.1"/>
    <property type="molecule type" value="Genomic_DNA"/>
</dbReference>
<comment type="caution">
    <text evidence="9">The sequence shown here is derived from an EMBL/GenBank/DDBJ whole genome shotgun (WGS) entry which is preliminary data.</text>
</comment>
<dbReference type="SUPFAM" id="SSF103473">
    <property type="entry name" value="MFS general substrate transporter"/>
    <property type="match status" value="1"/>
</dbReference>
<organism evidence="9 10">
    <name type="scientific">Allocatelliglobosispora scoriae</name>
    <dbReference type="NCBI Taxonomy" id="643052"/>
    <lineage>
        <taxon>Bacteria</taxon>
        <taxon>Bacillati</taxon>
        <taxon>Actinomycetota</taxon>
        <taxon>Actinomycetes</taxon>
        <taxon>Micromonosporales</taxon>
        <taxon>Micromonosporaceae</taxon>
        <taxon>Allocatelliglobosispora</taxon>
    </lineage>
</organism>
<evidence type="ECO:0000256" key="6">
    <source>
        <dbReference type="ARBA" id="ARBA00023136"/>
    </source>
</evidence>
<reference evidence="9 10" key="1">
    <citation type="submission" date="2020-08" db="EMBL/GenBank/DDBJ databases">
        <title>Sequencing the genomes of 1000 actinobacteria strains.</title>
        <authorList>
            <person name="Klenk H.-P."/>
        </authorList>
    </citation>
    <scope>NUCLEOTIDE SEQUENCE [LARGE SCALE GENOMIC DNA]</scope>
    <source>
        <strain evidence="9 10">DSM 45362</strain>
    </source>
</reference>
<dbReference type="InterPro" id="IPR036259">
    <property type="entry name" value="MFS_trans_sf"/>
</dbReference>
<evidence type="ECO:0000259" key="8">
    <source>
        <dbReference type="PROSITE" id="PS50850"/>
    </source>
</evidence>
<keyword evidence="5 7" id="KW-1133">Transmembrane helix</keyword>
<dbReference type="GO" id="GO:0022857">
    <property type="term" value="F:transmembrane transporter activity"/>
    <property type="evidence" value="ECO:0007669"/>
    <property type="project" value="InterPro"/>
</dbReference>
<dbReference type="GO" id="GO:0005886">
    <property type="term" value="C:plasma membrane"/>
    <property type="evidence" value="ECO:0007669"/>
    <property type="project" value="UniProtKB-SubCell"/>
</dbReference>
<dbReference type="CDD" id="cd06173">
    <property type="entry name" value="MFS_MefA_like"/>
    <property type="match status" value="1"/>
</dbReference>
<feature type="transmembrane region" description="Helical" evidence="7">
    <location>
        <begin position="286"/>
        <end position="309"/>
    </location>
</feature>
<name>A0A841BVJ0_9ACTN</name>
<dbReference type="PANTHER" id="PTHR43266">
    <property type="entry name" value="MACROLIDE-EFFLUX PROTEIN"/>
    <property type="match status" value="1"/>
</dbReference>
<feature type="transmembrane region" description="Helical" evidence="7">
    <location>
        <begin position="252"/>
        <end position="274"/>
    </location>
</feature>
<sequence length="415" mass="42720">MPHTPAAAAPSTPAVSLWRDVWLLAVAQVLSGLGAAVIVTLLILNAQEHGGEDAGLAVAAVVIAAAVPTVLFAPITGRLADRFDSRLLLIVAGCIQIGACLLIPVLPGITGKIVAMALLFTGTAIAQPVRAALLPAMVTEEDLPRAGAIGQTASVIGPMGGPPVAGFAYLYGVDPTMRWAAIGFVSTIVLGLVLRTRRSERVTSSGASWRAEPRLPLDSLLKVTFLGTAAVVATVSVVNVVEVFFVRETLGASPGIFGVLTAMWPLGMVAGAWAQAKMAEKRDDGTLAVWLFVTLGATAVLIATLSSIGSAVWMVPIWLIAGSLNGADNVLITTLMGRRAAPEARGRVAAIMQAAIQGSLLVGYVIGGLSLEAGHTPRGIIMVAGSAGLIAVLTVLPWVRTTVRHVRREALAGAE</sequence>
<feature type="transmembrane region" description="Helical" evidence="7">
    <location>
        <begin position="348"/>
        <end position="367"/>
    </location>
</feature>
<feature type="transmembrane region" description="Helical" evidence="7">
    <location>
        <begin position="379"/>
        <end position="399"/>
    </location>
</feature>
<evidence type="ECO:0000256" key="2">
    <source>
        <dbReference type="ARBA" id="ARBA00022448"/>
    </source>
</evidence>
<keyword evidence="3" id="KW-1003">Cell membrane</keyword>
<dbReference type="PANTHER" id="PTHR43266:SF2">
    <property type="entry name" value="MAJOR FACILITATOR SUPERFAMILY (MFS) PROFILE DOMAIN-CONTAINING PROTEIN"/>
    <property type="match status" value="1"/>
</dbReference>
<protein>
    <submittedName>
        <fullName evidence="9">MFS family permease</fullName>
    </submittedName>
</protein>
<dbReference type="Pfam" id="PF07690">
    <property type="entry name" value="MFS_1"/>
    <property type="match status" value="2"/>
</dbReference>
<dbReference type="RefSeq" id="WP_184838362.1">
    <property type="nucleotide sequence ID" value="NZ_JACHMN010000002.1"/>
</dbReference>
<gene>
    <name evidence="9" type="ORF">F4553_004140</name>
</gene>
<dbReference type="Gene3D" id="1.20.1250.20">
    <property type="entry name" value="MFS general substrate transporter like domains"/>
    <property type="match status" value="2"/>
</dbReference>
<dbReference type="InterPro" id="IPR020846">
    <property type="entry name" value="MFS_dom"/>
</dbReference>
<feature type="transmembrane region" description="Helical" evidence="7">
    <location>
        <begin position="223"/>
        <end position="246"/>
    </location>
</feature>
<accession>A0A841BVJ0</accession>
<feature type="transmembrane region" description="Helical" evidence="7">
    <location>
        <begin position="87"/>
        <end position="106"/>
    </location>
</feature>
<evidence type="ECO:0000256" key="7">
    <source>
        <dbReference type="SAM" id="Phobius"/>
    </source>
</evidence>
<evidence type="ECO:0000256" key="1">
    <source>
        <dbReference type="ARBA" id="ARBA00004651"/>
    </source>
</evidence>
<dbReference type="Proteomes" id="UP000587527">
    <property type="component" value="Unassembled WGS sequence"/>
</dbReference>
<dbReference type="PROSITE" id="PS50850">
    <property type="entry name" value="MFS"/>
    <property type="match status" value="1"/>
</dbReference>
<comment type="subcellular location">
    <subcellularLocation>
        <location evidence="1">Cell membrane</location>
        <topology evidence="1">Multi-pass membrane protein</topology>
    </subcellularLocation>
</comment>
<dbReference type="AlphaFoldDB" id="A0A841BVJ0"/>